<dbReference type="PANTHER" id="PTHR46112:SF3">
    <property type="entry name" value="AMINOPEPTIDASE YPDF"/>
    <property type="match status" value="1"/>
</dbReference>
<dbReference type="Gene3D" id="3.40.350.10">
    <property type="entry name" value="Creatinase/prolidase N-terminal domain"/>
    <property type="match status" value="1"/>
</dbReference>
<reference evidence="4 5" key="1">
    <citation type="submission" date="2019-08" db="EMBL/GenBank/DDBJ databases">
        <title>Deep-cultivation of Planctomycetes and their phenomic and genomic characterization uncovers novel biology.</title>
        <authorList>
            <person name="Wiegand S."/>
            <person name="Jogler M."/>
            <person name="Boedeker C."/>
            <person name="Pinto D."/>
            <person name="Vollmers J."/>
            <person name="Rivas-Marin E."/>
            <person name="Kohn T."/>
            <person name="Peeters S.H."/>
            <person name="Heuer A."/>
            <person name="Rast P."/>
            <person name="Oberbeckmann S."/>
            <person name="Bunk B."/>
            <person name="Jeske O."/>
            <person name="Meyerdierks A."/>
            <person name="Storesund J.E."/>
            <person name="Kallscheuer N."/>
            <person name="Luecker S."/>
            <person name="Lage O.M."/>
            <person name="Pohl T."/>
            <person name="Merkel B.J."/>
            <person name="Hornburger P."/>
            <person name="Mueller R.-W."/>
            <person name="Bruemmer F."/>
            <person name="Labrenz M."/>
            <person name="Spormann A.M."/>
            <person name="Op den Camp H."/>
            <person name="Overmann J."/>
            <person name="Amann R."/>
            <person name="Jetten M.S.M."/>
            <person name="Mascher T."/>
            <person name="Medema M.H."/>
            <person name="Devos D.P."/>
            <person name="Kaster A.-K."/>
            <person name="Ovreas L."/>
            <person name="Rohde M."/>
            <person name="Galperin M.Y."/>
            <person name="Jogler C."/>
        </authorList>
    </citation>
    <scope>NUCLEOTIDE SEQUENCE [LARGE SCALE GENOMIC DNA]</scope>
    <source>
        <strain evidence="4 5">FC18</strain>
    </source>
</reference>
<dbReference type="SUPFAM" id="SSF55920">
    <property type="entry name" value="Creatinase/aminopeptidase"/>
    <property type="match status" value="1"/>
</dbReference>
<dbReference type="SUPFAM" id="SSF53092">
    <property type="entry name" value="Creatinase/prolidase N-terminal domain"/>
    <property type="match status" value="1"/>
</dbReference>
<feature type="domain" description="Peptidase M24" evidence="2">
    <location>
        <begin position="159"/>
        <end position="361"/>
    </location>
</feature>
<evidence type="ECO:0000256" key="1">
    <source>
        <dbReference type="SAM" id="MobiDB-lite"/>
    </source>
</evidence>
<gene>
    <name evidence="4" type="ORF">MFFC18_31250</name>
</gene>
<dbReference type="EMBL" id="CP042912">
    <property type="protein sequence ID" value="QEG23229.1"/>
    <property type="molecule type" value="Genomic_DNA"/>
</dbReference>
<dbReference type="Pfam" id="PF01321">
    <property type="entry name" value="Creatinase_N"/>
    <property type="match status" value="1"/>
</dbReference>
<dbReference type="InterPro" id="IPR000587">
    <property type="entry name" value="Creatinase_N"/>
</dbReference>
<organism evidence="4 5">
    <name type="scientific">Mariniblastus fucicola</name>
    <dbReference type="NCBI Taxonomy" id="980251"/>
    <lineage>
        <taxon>Bacteria</taxon>
        <taxon>Pseudomonadati</taxon>
        <taxon>Planctomycetota</taxon>
        <taxon>Planctomycetia</taxon>
        <taxon>Pirellulales</taxon>
        <taxon>Pirellulaceae</taxon>
        <taxon>Mariniblastus</taxon>
    </lineage>
</organism>
<feature type="domain" description="Creatinase N-terminal" evidence="3">
    <location>
        <begin position="34"/>
        <end position="151"/>
    </location>
</feature>
<evidence type="ECO:0000313" key="4">
    <source>
        <dbReference type="EMBL" id="QEG23229.1"/>
    </source>
</evidence>
<evidence type="ECO:0000259" key="2">
    <source>
        <dbReference type="Pfam" id="PF00557"/>
    </source>
</evidence>
<feature type="region of interest" description="Disordered" evidence="1">
    <location>
        <begin position="1"/>
        <end position="24"/>
    </location>
</feature>
<evidence type="ECO:0000313" key="5">
    <source>
        <dbReference type="Proteomes" id="UP000322214"/>
    </source>
</evidence>
<protein>
    <submittedName>
        <fullName evidence="4">Putative peptidase</fullName>
        <ecNumber evidence="4">3.4.-.-</ecNumber>
    </submittedName>
</protein>
<keyword evidence="5" id="KW-1185">Reference proteome</keyword>
<dbReference type="OrthoDB" id="9806388at2"/>
<dbReference type="KEGG" id="mff:MFFC18_31250"/>
<proteinExistence type="predicted"/>
<dbReference type="InterPro" id="IPR000994">
    <property type="entry name" value="Pept_M24"/>
</dbReference>
<dbReference type="Gene3D" id="3.90.230.10">
    <property type="entry name" value="Creatinase/methionine aminopeptidase superfamily"/>
    <property type="match status" value="1"/>
</dbReference>
<accession>A0A5B9PCK5</accession>
<dbReference type="STRING" id="980251.GCA_001642875_00521"/>
<dbReference type="InterPro" id="IPR036005">
    <property type="entry name" value="Creatinase/aminopeptidase-like"/>
</dbReference>
<evidence type="ECO:0000259" key="3">
    <source>
        <dbReference type="Pfam" id="PF01321"/>
    </source>
</evidence>
<dbReference type="Pfam" id="PF00557">
    <property type="entry name" value="Peptidase_M24"/>
    <property type="match status" value="1"/>
</dbReference>
<dbReference type="CDD" id="cd01092">
    <property type="entry name" value="APP-like"/>
    <property type="match status" value="1"/>
</dbReference>
<dbReference type="Proteomes" id="UP000322214">
    <property type="component" value="Chromosome"/>
</dbReference>
<dbReference type="PANTHER" id="PTHR46112">
    <property type="entry name" value="AMINOPEPTIDASE"/>
    <property type="match status" value="1"/>
</dbReference>
<dbReference type="InterPro" id="IPR050659">
    <property type="entry name" value="Peptidase_M24B"/>
</dbReference>
<sequence>MASEPIDDAAPTERATSTAKHSPFPARRSRLIERLDGATLLVSNLVNVRYLTGFTGSNAFLLVRDGMTLLLTDGRYVTQVASECPDVETAIRSVDSTMLDLLIAALQDHGVSNCLIESDTMTRALWRDLTAAADNVDFEDSTGIVAQIRAIKDQGELVQIRRSVAINEDAIRATLSKFCSSWTELEFSWQLEREIRERGGEGYSFDPIVAAGPASALPHYHPGSVVISDHSLLLIDWGTSFEGYASDLTRVVAIRSVPEKLLQIHQIVADAKQAAMETVRDGAELRTVDTAARQLIADAGFAEQFNHGLGHGFGLEIHETPFLSPAYDGQLRSGMVITIEPGIYLPGIGGVRLEDNILVTADGCERLNALPDDFLAV</sequence>
<dbReference type="InterPro" id="IPR029149">
    <property type="entry name" value="Creatin/AminoP/Spt16_N"/>
</dbReference>
<dbReference type="AlphaFoldDB" id="A0A5B9PCK5"/>
<dbReference type="GO" id="GO:0016787">
    <property type="term" value="F:hydrolase activity"/>
    <property type="evidence" value="ECO:0007669"/>
    <property type="project" value="UniProtKB-KW"/>
</dbReference>
<dbReference type="RefSeq" id="WP_084416944.1">
    <property type="nucleotide sequence ID" value="NZ_CP042912.1"/>
</dbReference>
<keyword evidence="4" id="KW-0378">Hydrolase</keyword>
<dbReference type="EC" id="3.4.-.-" evidence="4"/>
<name>A0A5B9PCK5_9BACT</name>